<dbReference type="EMBL" id="BNCP01000051">
    <property type="protein sequence ID" value="GIL89562.1"/>
    <property type="molecule type" value="Genomic_DNA"/>
</dbReference>
<dbReference type="OrthoDB" id="541604at2759"/>
<accession>A0A8J4D8R0</accession>
<gene>
    <name evidence="1" type="ORF">Vretifemale_17381</name>
</gene>
<keyword evidence="2" id="KW-1185">Reference proteome</keyword>
<dbReference type="PANTHER" id="PTHR36784">
    <property type="entry name" value="HISTONE-LYSINE N-METHYLTRANSFERASE"/>
    <property type="match status" value="1"/>
</dbReference>
<evidence type="ECO:0000313" key="1">
    <source>
        <dbReference type="EMBL" id="GIL89562.1"/>
    </source>
</evidence>
<dbReference type="PANTHER" id="PTHR36784:SF1">
    <property type="entry name" value="HISTONE-LYSINE N-METHYLTRANSFERASE"/>
    <property type="match status" value="1"/>
</dbReference>
<proteinExistence type="predicted"/>
<organism evidence="1 2">
    <name type="scientific">Volvox reticuliferus</name>
    <dbReference type="NCBI Taxonomy" id="1737510"/>
    <lineage>
        <taxon>Eukaryota</taxon>
        <taxon>Viridiplantae</taxon>
        <taxon>Chlorophyta</taxon>
        <taxon>core chlorophytes</taxon>
        <taxon>Chlorophyceae</taxon>
        <taxon>CS clade</taxon>
        <taxon>Chlamydomonadales</taxon>
        <taxon>Volvocaceae</taxon>
        <taxon>Volvox</taxon>
    </lineage>
</organism>
<reference evidence="1" key="1">
    <citation type="journal article" date="2021" name="Proc. Natl. Acad. Sci. U.S.A.">
        <title>Three genomes in the algal genus Volvox reveal the fate of a haploid sex-determining region after a transition to homothallism.</title>
        <authorList>
            <person name="Yamamoto K."/>
            <person name="Hamaji T."/>
            <person name="Kawai-Toyooka H."/>
            <person name="Matsuzaki R."/>
            <person name="Takahashi F."/>
            <person name="Nishimura Y."/>
            <person name="Kawachi M."/>
            <person name="Noguchi H."/>
            <person name="Minakuchi Y."/>
            <person name="Umen J.G."/>
            <person name="Toyoda A."/>
            <person name="Nozaki H."/>
        </authorList>
    </citation>
    <scope>NUCLEOTIDE SEQUENCE</scope>
    <source>
        <strain evidence="1">NIES-3786</strain>
    </source>
</reference>
<comment type="caution">
    <text evidence="1">The sequence shown here is derived from an EMBL/GenBank/DDBJ whole genome shotgun (WGS) entry which is preliminary data.</text>
</comment>
<dbReference type="AlphaFoldDB" id="A0A8J4D8R0"/>
<name>A0A8J4D8R0_9CHLO</name>
<sequence length="214" mass="23828">MRQRQNYSGKFSVVDSILGPETRSEPLDENEQEAVIREFEALSQQQHIKWRLVIGGGTLAAGIFFLYAAWRQYVDPFGVRYTGELRTAIPGDAATSVLLVQALSLLISAGGLLNSHLPPPGQREASCLPFVTRHLVALWLGVGGASLGAVCWTAVLIRMVQLHSRQHGAHWELFWLPAGPLAACLLCCHVAHILTDTEREIQQLRGYRYRFKKL</sequence>
<dbReference type="Proteomes" id="UP000747110">
    <property type="component" value="Unassembled WGS sequence"/>
</dbReference>
<evidence type="ECO:0000313" key="2">
    <source>
        <dbReference type="Proteomes" id="UP000747110"/>
    </source>
</evidence>
<protein>
    <submittedName>
        <fullName evidence="1">Uncharacterized protein</fullName>
    </submittedName>
</protein>